<organism evidence="1">
    <name type="scientific">Lepeophtheirus salmonis</name>
    <name type="common">Salmon louse</name>
    <name type="synonym">Caligus salmonis</name>
    <dbReference type="NCBI Taxonomy" id="72036"/>
    <lineage>
        <taxon>Eukaryota</taxon>
        <taxon>Metazoa</taxon>
        <taxon>Ecdysozoa</taxon>
        <taxon>Arthropoda</taxon>
        <taxon>Crustacea</taxon>
        <taxon>Multicrustacea</taxon>
        <taxon>Hexanauplia</taxon>
        <taxon>Copepoda</taxon>
        <taxon>Siphonostomatoida</taxon>
        <taxon>Caligidae</taxon>
        <taxon>Lepeophtheirus</taxon>
    </lineage>
</organism>
<reference evidence="1" key="1">
    <citation type="submission" date="2014-05" db="EMBL/GenBank/DDBJ databases">
        <authorList>
            <person name="Chronopoulou M."/>
        </authorList>
    </citation>
    <scope>NUCLEOTIDE SEQUENCE</scope>
    <source>
        <tissue evidence="1">Whole organism</tissue>
    </source>
</reference>
<proteinExistence type="predicted"/>
<protein>
    <submittedName>
        <fullName evidence="1">Uncharacterized protein</fullName>
    </submittedName>
</protein>
<name>A0A0K2T6J4_LEPSM</name>
<accession>A0A0K2T6J4</accession>
<dbReference type="AlphaFoldDB" id="A0A0K2T6J4"/>
<dbReference type="EMBL" id="HACA01003846">
    <property type="protein sequence ID" value="CDW21207.1"/>
    <property type="molecule type" value="Transcribed_RNA"/>
</dbReference>
<sequence length="34" mass="4030">MTRVTYNGSHNLQLLPLLKFKFPLVPNYIKAILW</sequence>
<evidence type="ECO:0000313" key="1">
    <source>
        <dbReference type="EMBL" id="CDW21207.1"/>
    </source>
</evidence>